<dbReference type="InterPro" id="IPR036265">
    <property type="entry name" value="HIT-like_sf"/>
</dbReference>
<feature type="region of interest" description="Disordered" evidence="1">
    <location>
        <begin position="18"/>
        <end position="46"/>
    </location>
</feature>
<dbReference type="PANTHER" id="PTHR42763">
    <property type="entry name" value="ADP-GLUCOSE PHOSPHORYLASE"/>
    <property type="match status" value="1"/>
</dbReference>
<feature type="compositionally biased region" description="Basic and acidic residues" evidence="1">
    <location>
        <begin position="23"/>
        <end position="32"/>
    </location>
</feature>
<dbReference type="InterPro" id="IPR053177">
    <property type="entry name" value="ADP-glucose_phosphorylase"/>
</dbReference>
<name>A0A1G1VRY2_9BACT</name>
<comment type="caution">
    <text evidence="3">The sequence shown here is derived from an EMBL/GenBank/DDBJ whole genome shotgun (WGS) entry which is preliminary data.</text>
</comment>
<dbReference type="SUPFAM" id="SSF54197">
    <property type="entry name" value="HIT-like"/>
    <property type="match status" value="2"/>
</dbReference>
<dbReference type="Proteomes" id="UP000179233">
    <property type="component" value="Unassembled WGS sequence"/>
</dbReference>
<evidence type="ECO:0000313" key="3">
    <source>
        <dbReference type="EMBL" id="OGY18149.1"/>
    </source>
</evidence>
<reference evidence="3 4" key="1">
    <citation type="journal article" date="2016" name="Nat. Commun.">
        <title>Thousands of microbial genomes shed light on interconnected biogeochemical processes in an aquifer system.</title>
        <authorList>
            <person name="Anantharaman K."/>
            <person name="Brown C.T."/>
            <person name="Hug L.A."/>
            <person name="Sharon I."/>
            <person name="Castelle C.J."/>
            <person name="Probst A.J."/>
            <person name="Thomas B.C."/>
            <person name="Singh A."/>
            <person name="Wilkins M.J."/>
            <person name="Karaoz U."/>
            <person name="Brodie E.L."/>
            <person name="Williams K.H."/>
            <person name="Hubbard S.S."/>
            <person name="Banfield J.F."/>
        </authorList>
    </citation>
    <scope>NUCLEOTIDE SEQUENCE [LARGE SCALE GENOMIC DNA]</scope>
</reference>
<sequence length="303" mass="34850">MAKFVPDVNTRRWVVIAPSRSSRPKDKDHDINHGATPAPEPQVELPKRNGYSFNETCPFCYGNEKSTPPEIYRWGRKDPHDPDWVVRVVPNKYPITDIHEVIIHSPDHLTDIDDFPQEHVEIILRVYRERYNALRKRGQVIIFVNVGPQSGASLQHPHSQVVVVPHQINLDVLAIEPVGNVIEEGEHFIAWSPDFSQWPWEVWIAPKICCQREHEKGEQCFFGGIRDEQIPELSRLLQAMLQRLLVRFPEMSYNFYIFPGECWYLRLIPRLVHRAGFELGTGLSVNIADPTTVAGELKKNGSA</sequence>
<protein>
    <recommendedName>
        <fullName evidence="2">DUF4931 domain-containing protein</fullName>
    </recommendedName>
</protein>
<organism evidence="3 4">
    <name type="scientific">Candidatus Chisholmbacteria bacterium RIFCSPHIGHO2_01_FULL_52_32</name>
    <dbReference type="NCBI Taxonomy" id="1797591"/>
    <lineage>
        <taxon>Bacteria</taxon>
        <taxon>Candidatus Chisholmiibacteriota</taxon>
    </lineage>
</organism>
<dbReference type="AlphaFoldDB" id="A0A1G1VRY2"/>
<dbReference type="PANTHER" id="PTHR42763:SF2">
    <property type="entry name" value="ADP-GLUCOSE PHOSPHORYLASE"/>
    <property type="match status" value="1"/>
</dbReference>
<gene>
    <name evidence="3" type="ORF">A2786_01355</name>
</gene>
<evidence type="ECO:0000313" key="4">
    <source>
        <dbReference type="Proteomes" id="UP000179233"/>
    </source>
</evidence>
<dbReference type="InterPro" id="IPR046322">
    <property type="entry name" value="DUF4931"/>
</dbReference>
<dbReference type="Gene3D" id="3.30.428.10">
    <property type="entry name" value="HIT-like"/>
    <property type="match status" value="3"/>
</dbReference>
<evidence type="ECO:0000256" key="1">
    <source>
        <dbReference type="SAM" id="MobiDB-lite"/>
    </source>
</evidence>
<evidence type="ECO:0000259" key="2">
    <source>
        <dbReference type="Pfam" id="PF16285"/>
    </source>
</evidence>
<proteinExistence type="predicted"/>
<feature type="domain" description="DUF4931" evidence="2">
    <location>
        <begin position="86"/>
        <end position="163"/>
    </location>
</feature>
<accession>A0A1G1VRY2</accession>
<dbReference type="Pfam" id="PF16285">
    <property type="entry name" value="DUF4931_N"/>
    <property type="match status" value="1"/>
</dbReference>
<dbReference type="EMBL" id="MHCJ01000003">
    <property type="protein sequence ID" value="OGY18149.1"/>
    <property type="molecule type" value="Genomic_DNA"/>
</dbReference>